<keyword evidence="1" id="KW-0812">Transmembrane</keyword>
<evidence type="ECO:0000313" key="2">
    <source>
        <dbReference type="EMBL" id="CAH1721595.1"/>
    </source>
</evidence>
<organism evidence="2 3">
    <name type="scientific">Chironomus riparius</name>
    <dbReference type="NCBI Taxonomy" id="315576"/>
    <lineage>
        <taxon>Eukaryota</taxon>
        <taxon>Metazoa</taxon>
        <taxon>Ecdysozoa</taxon>
        <taxon>Arthropoda</taxon>
        <taxon>Hexapoda</taxon>
        <taxon>Insecta</taxon>
        <taxon>Pterygota</taxon>
        <taxon>Neoptera</taxon>
        <taxon>Endopterygota</taxon>
        <taxon>Diptera</taxon>
        <taxon>Nematocera</taxon>
        <taxon>Chironomoidea</taxon>
        <taxon>Chironomidae</taxon>
        <taxon>Chironominae</taxon>
        <taxon>Chironomus</taxon>
    </lineage>
</organism>
<dbReference type="InterPro" id="IPR045860">
    <property type="entry name" value="Snake_toxin-like_sf"/>
</dbReference>
<dbReference type="EMBL" id="OU895878">
    <property type="protein sequence ID" value="CAH1721595.1"/>
    <property type="molecule type" value="Genomic_DNA"/>
</dbReference>
<keyword evidence="3" id="KW-1185">Reference proteome</keyword>
<protein>
    <submittedName>
        <fullName evidence="2">Uncharacterized protein</fullName>
    </submittedName>
</protein>
<accession>A0A9P0IWH2</accession>
<name>A0A9P0IWH2_9DIPT</name>
<dbReference type="Gene3D" id="2.10.60.10">
    <property type="entry name" value="CD59"/>
    <property type="match status" value="1"/>
</dbReference>
<dbReference type="Proteomes" id="UP001153620">
    <property type="component" value="Chromosome 2"/>
</dbReference>
<evidence type="ECO:0000313" key="3">
    <source>
        <dbReference type="Proteomes" id="UP001153620"/>
    </source>
</evidence>
<sequence>MKYQIFLFLSYSIIKLSDASNIRLNRRLISNISQVRKNEPEAGTTQNVEDYKDKKITCRCNICTDAYYCMTEGACFISSKHNQNDEKIYTQGCIDKVEDDESMISHFCRTEGFFPKKYERRCCYKNLCNGNATIPYTFDESYSTENIYLLTSVCAVIFLTLIAFILFFSCRLDMR</sequence>
<reference evidence="2" key="1">
    <citation type="submission" date="2022-01" db="EMBL/GenBank/DDBJ databases">
        <authorList>
            <person name="King R."/>
        </authorList>
    </citation>
    <scope>NUCLEOTIDE SEQUENCE</scope>
</reference>
<dbReference type="SUPFAM" id="SSF57302">
    <property type="entry name" value="Snake toxin-like"/>
    <property type="match status" value="1"/>
</dbReference>
<evidence type="ECO:0000256" key="1">
    <source>
        <dbReference type="SAM" id="Phobius"/>
    </source>
</evidence>
<keyword evidence="1" id="KW-1133">Transmembrane helix</keyword>
<gene>
    <name evidence="2" type="ORF">CHIRRI_LOCUS8031</name>
</gene>
<feature type="transmembrane region" description="Helical" evidence="1">
    <location>
        <begin position="147"/>
        <end position="168"/>
    </location>
</feature>
<reference evidence="2" key="2">
    <citation type="submission" date="2022-10" db="EMBL/GenBank/DDBJ databases">
        <authorList>
            <consortium name="ENA_rothamsted_submissions"/>
            <consortium name="culmorum"/>
            <person name="King R."/>
        </authorList>
    </citation>
    <scope>NUCLEOTIDE SEQUENCE</scope>
</reference>
<keyword evidence="1" id="KW-0472">Membrane</keyword>
<dbReference type="AlphaFoldDB" id="A0A9P0IWH2"/>
<proteinExistence type="predicted"/>